<dbReference type="InterPro" id="IPR001245">
    <property type="entry name" value="Ser-Thr/Tyr_kinase_cat_dom"/>
</dbReference>
<dbReference type="PROSITE" id="PS50011">
    <property type="entry name" value="PROTEIN_KINASE_DOM"/>
    <property type="match status" value="1"/>
</dbReference>
<keyword evidence="1" id="KW-0547">Nucleotide-binding</keyword>
<dbReference type="PRINTS" id="PR00109">
    <property type="entry name" value="TYRKINASE"/>
</dbReference>
<keyword evidence="2" id="KW-0067">ATP-binding</keyword>
<sequence length="222" mass="25390">MISNQKIFEKEHHIMAKLRNHENIVHLIGSVASEKHATPYLIMHLFTKGDLSRFLSAAGQEYSEIFKIDAINDILKGMKFVHENNIWHLDLAARNCLVTDEGRIKIGDFGNASFAKRGKKDLPSKVNYRWMPPEVLRKQTITWKTDVWSFGIVIHEICHAGKLPWQDLPILEDLPKAAEIMENEPLPGSNLNSDVDQMMKSCLAKLKKRPSFQKLSLLPLPK</sequence>
<proteinExistence type="predicted"/>
<feature type="domain" description="Protein kinase" evidence="3">
    <location>
        <begin position="1"/>
        <end position="221"/>
    </location>
</feature>
<keyword evidence="5" id="KW-1185">Reference proteome</keyword>
<accession>A0ABN7RU57</accession>
<dbReference type="InterPro" id="IPR008266">
    <property type="entry name" value="Tyr_kinase_AS"/>
</dbReference>
<dbReference type="Gene3D" id="1.10.510.10">
    <property type="entry name" value="Transferase(Phosphotransferase) domain 1"/>
    <property type="match status" value="1"/>
</dbReference>
<dbReference type="EMBL" id="OU015568">
    <property type="protein sequence ID" value="CAG5083246.1"/>
    <property type="molecule type" value="Genomic_DNA"/>
</dbReference>
<evidence type="ECO:0000313" key="5">
    <source>
        <dbReference type="Proteomes" id="UP001158576"/>
    </source>
</evidence>
<dbReference type="InterPro" id="IPR000719">
    <property type="entry name" value="Prot_kinase_dom"/>
</dbReference>
<dbReference type="InterPro" id="IPR011009">
    <property type="entry name" value="Kinase-like_dom_sf"/>
</dbReference>
<dbReference type="PIRSF" id="PIRSF000654">
    <property type="entry name" value="Integrin-linked_kinase"/>
    <property type="match status" value="1"/>
</dbReference>
<protein>
    <submittedName>
        <fullName evidence="4">Oidioi.mRNA.OKI2018_I69.PAR.g10322.t1.cds</fullName>
    </submittedName>
</protein>
<dbReference type="InterPro" id="IPR050198">
    <property type="entry name" value="Non-receptor_tyrosine_kinases"/>
</dbReference>
<dbReference type="Proteomes" id="UP001158576">
    <property type="component" value="Chromosome PAR"/>
</dbReference>
<dbReference type="PROSITE" id="PS00109">
    <property type="entry name" value="PROTEIN_KINASE_TYR"/>
    <property type="match status" value="1"/>
</dbReference>
<evidence type="ECO:0000256" key="1">
    <source>
        <dbReference type="ARBA" id="ARBA00022741"/>
    </source>
</evidence>
<dbReference type="SUPFAM" id="SSF56112">
    <property type="entry name" value="Protein kinase-like (PK-like)"/>
    <property type="match status" value="1"/>
</dbReference>
<evidence type="ECO:0000313" key="4">
    <source>
        <dbReference type="EMBL" id="CAG5083246.1"/>
    </source>
</evidence>
<reference evidence="4 5" key="1">
    <citation type="submission" date="2021-04" db="EMBL/GenBank/DDBJ databases">
        <authorList>
            <person name="Bliznina A."/>
        </authorList>
    </citation>
    <scope>NUCLEOTIDE SEQUENCE [LARGE SCALE GENOMIC DNA]</scope>
</reference>
<dbReference type="Pfam" id="PF07714">
    <property type="entry name" value="PK_Tyr_Ser-Thr"/>
    <property type="match status" value="1"/>
</dbReference>
<evidence type="ECO:0000256" key="2">
    <source>
        <dbReference type="ARBA" id="ARBA00022840"/>
    </source>
</evidence>
<dbReference type="PANTHER" id="PTHR24418">
    <property type="entry name" value="TYROSINE-PROTEIN KINASE"/>
    <property type="match status" value="1"/>
</dbReference>
<evidence type="ECO:0000259" key="3">
    <source>
        <dbReference type="PROSITE" id="PS50011"/>
    </source>
</evidence>
<gene>
    <name evidence="4" type="ORF">OKIOD_LOCUS1880</name>
</gene>
<organism evidence="4 5">
    <name type="scientific">Oikopleura dioica</name>
    <name type="common">Tunicate</name>
    <dbReference type="NCBI Taxonomy" id="34765"/>
    <lineage>
        <taxon>Eukaryota</taxon>
        <taxon>Metazoa</taxon>
        <taxon>Chordata</taxon>
        <taxon>Tunicata</taxon>
        <taxon>Appendicularia</taxon>
        <taxon>Copelata</taxon>
        <taxon>Oikopleuridae</taxon>
        <taxon>Oikopleura</taxon>
    </lineage>
</organism>
<name>A0ABN7RU57_OIKDI</name>